<accession>A0A7S3QB25</accession>
<feature type="transmembrane region" description="Helical" evidence="1">
    <location>
        <begin position="173"/>
        <end position="193"/>
    </location>
</feature>
<keyword evidence="1" id="KW-1133">Transmembrane helix</keyword>
<organism evidence="2">
    <name type="scientific">Chaetoceros debilis</name>
    <dbReference type="NCBI Taxonomy" id="122233"/>
    <lineage>
        <taxon>Eukaryota</taxon>
        <taxon>Sar</taxon>
        <taxon>Stramenopiles</taxon>
        <taxon>Ochrophyta</taxon>
        <taxon>Bacillariophyta</taxon>
        <taxon>Coscinodiscophyceae</taxon>
        <taxon>Chaetocerotophycidae</taxon>
        <taxon>Chaetocerotales</taxon>
        <taxon>Chaetocerotaceae</taxon>
        <taxon>Chaetoceros</taxon>
    </lineage>
</organism>
<dbReference type="EMBL" id="HBIO01021434">
    <property type="protein sequence ID" value="CAE0471657.1"/>
    <property type="molecule type" value="Transcribed_RNA"/>
</dbReference>
<gene>
    <name evidence="2" type="ORF">CDEB00056_LOCUS16510</name>
</gene>
<reference evidence="2" key="1">
    <citation type="submission" date="2021-01" db="EMBL/GenBank/DDBJ databases">
        <authorList>
            <person name="Corre E."/>
            <person name="Pelletier E."/>
            <person name="Niang G."/>
            <person name="Scheremetjew M."/>
            <person name="Finn R."/>
            <person name="Kale V."/>
            <person name="Holt S."/>
            <person name="Cochrane G."/>
            <person name="Meng A."/>
            <person name="Brown T."/>
            <person name="Cohen L."/>
        </authorList>
    </citation>
    <scope>NUCLEOTIDE SEQUENCE</scope>
    <source>
        <strain evidence="2">MM31A-1</strain>
    </source>
</reference>
<evidence type="ECO:0000313" key="2">
    <source>
        <dbReference type="EMBL" id="CAE0471657.1"/>
    </source>
</evidence>
<keyword evidence="1" id="KW-0812">Transmembrane</keyword>
<name>A0A7S3QB25_9STRA</name>
<evidence type="ECO:0000256" key="1">
    <source>
        <dbReference type="SAM" id="Phobius"/>
    </source>
</evidence>
<keyword evidence="1" id="KW-0472">Membrane</keyword>
<dbReference type="AlphaFoldDB" id="A0A7S3QB25"/>
<feature type="transmembrane region" description="Helical" evidence="1">
    <location>
        <begin position="139"/>
        <end position="161"/>
    </location>
</feature>
<protein>
    <submittedName>
        <fullName evidence="2">Uncharacterized protein</fullName>
    </submittedName>
</protein>
<proteinExistence type="predicted"/>
<sequence>MDAIVQLIRNAMCCVKDLNLFAESLPNLYDPEYTSKFYTFPTPFMSKTTPLEFLICISQLYACISCTISGYNLIFGGGILKLKRLTRVSDLVHKKRLDKAGSKKKDDDKDDKADKDDAIVNQAVATSVMKEANGALRNVFVGICVLPIGMSFFWLFCNSLHITEAGWVGGLPALIHALTVMEIVLMPLLYFMLKDASSALKKAVDIHAMAEKISRKKKKDVAPSGDGCGRELSWINLDSYSLIVDSGLSSKHL</sequence>
<feature type="transmembrane region" description="Helical" evidence="1">
    <location>
        <begin position="51"/>
        <end position="74"/>
    </location>
</feature>